<reference evidence="3" key="1">
    <citation type="submission" date="2019-06" db="EMBL/GenBank/DDBJ databases">
        <authorList>
            <person name="Zheng W."/>
        </authorList>
    </citation>
    <scope>NUCLEOTIDE SEQUENCE</scope>
    <source>
        <strain evidence="3">QDHG01</strain>
    </source>
</reference>
<keyword evidence="4" id="KW-1185">Reference proteome</keyword>
<dbReference type="PROSITE" id="PS51886">
    <property type="entry name" value="TLDC"/>
    <property type="match status" value="1"/>
</dbReference>
<sequence length="527" mass="60232">MVEKQTVHQQLMNQMQNLAFCRVHPTEKVVFQCTRESCPNFEKLKLYCFQCSAGDSHDHKPVTIVQNVNTSEASWKDLRQNLSQINANVSTISDKFNDVISVLDQILTNVTPQPKLADQIKLFNALYKDVNKFYEDFINQCITVSDIIKLNEFNPQLSAFEQRYQALEYLRLSAPQIMWRFYSELVVDVQMFTLLELLNQESLTLVIMLKLQKSEISLQTIAHQQQIPPQLSILEDQGFNPSSVITRLLTQLNAIQCSDVRILSQIEKLRSQLDILGVTTALTSQTSQLKVLVGQHSLQLREQNIKIERMMKQIEELKQPPPQPQPAAQQIIHPPPQQKRQPQHNDYVRPQKQHALFSDSLILTDSTKKQTMIGYFTQMGKTNFNFSLLYRATSDGFGAKDFHRTCDNKGPTLTIILTTEGFIIGGYTSEHWDCSNQWKRSYDGWLFTIAHPHPFTRKEGGEGGIQCRGGYGAYFGGGDIKIWDNSNRNRESYVHGGGTSYEYGGVHLLNGEGKTFITKEIEVYQVI</sequence>
<gene>
    <name evidence="3" type="ORF">FGO68_gene9460</name>
</gene>
<dbReference type="Proteomes" id="UP000785679">
    <property type="component" value="Unassembled WGS sequence"/>
</dbReference>
<dbReference type="OrthoDB" id="25620at2759"/>
<evidence type="ECO:0000259" key="2">
    <source>
        <dbReference type="PROSITE" id="PS51886"/>
    </source>
</evidence>
<comment type="caution">
    <text evidence="3">The sequence shown here is derived from an EMBL/GenBank/DDBJ whole genome shotgun (WGS) entry which is preliminary data.</text>
</comment>
<dbReference type="EMBL" id="RRYP01008363">
    <property type="protein sequence ID" value="TNV79826.1"/>
    <property type="molecule type" value="Genomic_DNA"/>
</dbReference>
<organism evidence="3 4">
    <name type="scientific">Halteria grandinella</name>
    <dbReference type="NCBI Taxonomy" id="5974"/>
    <lineage>
        <taxon>Eukaryota</taxon>
        <taxon>Sar</taxon>
        <taxon>Alveolata</taxon>
        <taxon>Ciliophora</taxon>
        <taxon>Intramacronucleata</taxon>
        <taxon>Spirotrichea</taxon>
        <taxon>Stichotrichia</taxon>
        <taxon>Sporadotrichida</taxon>
        <taxon>Halteriidae</taxon>
        <taxon>Halteria</taxon>
    </lineage>
</organism>
<dbReference type="InterPro" id="IPR006571">
    <property type="entry name" value="TLDc_dom"/>
</dbReference>
<feature type="domain" description="TLDc" evidence="2">
    <location>
        <begin position="361"/>
        <end position="527"/>
    </location>
</feature>
<protein>
    <recommendedName>
        <fullName evidence="2">TLDc domain-containing protein</fullName>
    </recommendedName>
</protein>
<dbReference type="AlphaFoldDB" id="A0A8J8NTH2"/>
<evidence type="ECO:0000313" key="3">
    <source>
        <dbReference type="EMBL" id="TNV79826.1"/>
    </source>
</evidence>
<evidence type="ECO:0000313" key="4">
    <source>
        <dbReference type="Proteomes" id="UP000785679"/>
    </source>
</evidence>
<evidence type="ECO:0000256" key="1">
    <source>
        <dbReference type="SAM" id="MobiDB-lite"/>
    </source>
</evidence>
<dbReference type="SMART" id="SM00584">
    <property type="entry name" value="TLDc"/>
    <property type="match status" value="1"/>
</dbReference>
<feature type="region of interest" description="Disordered" evidence="1">
    <location>
        <begin position="318"/>
        <end position="346"/>
    </location>
</feature>
<dbReference type="Pfam" id="PF07534">
    <property type="entry name" value="TLD"/>
    <property type="match status" value="1"/>
</dbReference>
<name>A0A8J8NTH2_HALGN</name>
<accession>A0A8J8NTH2</accession>
<proteinExistence type="predicted"/>